<organism evidence="1 2">
    <name type="scientific">Kitasatospora cystarginea</name>
    <dbReference type="NCBI Taxonomy" id="58350"/>
    <lineage>
        <taxon>Bacteria</taxon>
        <taxon>Bacillati</taxon>
        <taxon>Actinomycetota</taxon>
        <taxon>Actinomycetes</taxon>
        <taxon>Kitasatosporales</taxon>
        <taxon>Streptomycetaceae</taxon>
        <taxon>Kitasatospora</taxon>
    </lineage>
</organism>
<sequence>MANLTEATVTFHTNDENKDHDTNVTIEVRDRSGHTAARVSDTFGPFNDHTNNGPYNLTLINHASKDDLQGGNVLLRVDPVGNDTWRFNLFVDLLFDDGSHLTVTADGLEVNEESEQQQTFGLN</sequence>
<accession>A0ABN3E5C1</accession>
<reference evidence="1 2" key="1">
    <citation type="journal article" date="2019" name="Int. J. Syst. Evol. Microbiol.">
        <title>The Global Catalogue of Microorganisms (GCM) 10K type strain sequencing project: providing services to taxonomists for standard genome sequencing and annotation.</title>
        <authorList>
            <consortium name="The Broad Institute Genomics Platform"/>
            <consortium name="The Broad Institute Genome Sequencing Center for Infectious Disease"/>
            <person name="Wu L."/>
            <person name="Ma J."/>
        </authorList>
    </citation>
    <scope>NUCLEOTIDE SEQUENCE [LARGE SCALE GENOMIC DNA]</scope>
    <source>
        <strain evidence="1 2">JCM 7356</strain>
    </source>
</reference>
<dbReference type="EMBL" id="BAAATR010000013">
    <property type="protein sequence ID" value="GAA2248044.1"/>
    <property type="molecule type" value="Genomic_DNA"/>
</dbReference>
<dbReference type="Proteomes" id="UP001500305">
    <property type="component" value="Unassembled WGS sequence"/>
</dbReference>
<evidence type="ECO:0008006" key="3">
    <source>
        <dbReference type="Google" id="ProtNLM"/>
    </source>
</evidence>
<evidence type="ECO:0000313" key="1">
    <source>
        <dbReference type="EMBL" id="GAA2248044.1"/>
    </source>
</evidence>
<evidence type="ECO:0000313" key="2">
    <source>
        <dbReference type="Proteomes" id="UP001500305"/>
    </source>
</evidence>
<proteinExistence type="predicted"/>
<name>A0ABN3E5C1_9ACTN</name>
<keyword evidence="2" id="KW-1185">Reference proteome</keyword>
<gene>
    <name evidence="1" type="ORF">GCM10010430_32990</name>
</gene>
<comment type="caution">
    <text evidence="1">The sequence shown here is derived from an EMBL/GenBank/DDBJ whole genome shotgun (WGS) entry which is preliminary data.</text>
</comment>
<protein>
    <recommendedName>
        <fullName evidence="3">PLAT domain-containing protein</fullName>
    </recommendedName>
</protein>